<evidence type="ECO:0000313" key="1">
    <source>
        <dbReference type="EMBL" id="ADE56664.1"/>
    </source>
</evidence>
<dbReference type="KEGG" id="aco:Amico_0527"/>
<evidence type="ECO:0000313" key="2">
    <source>
        <dbReference type="Proteomes" id="UP000002366"/>
    </source>
</evidence>
<dbReference type="HOGENOM" id="CLU_3228722_0_0_0"/>
<protein>
    <submittedName>
        <fullName evidence="1">Uncharacterized protein</fullName>
    </submittedName>
</protein>
<dbReference type="EMBL" id="CP001997">
    <property type="protein sequence ID" value="ADE56664.1"/>
    <property type="molecule type" value="Genomic_DNA"/>
</dbReference>
<reference evidence="1 2" key="1">
    <citation type="journal article" date="2010" name="Stand. Genomic Sci.">
        <title>Complete genome sequence of Aminobacterium colombiense type strain (ALA-1).</title>
        <authorList>
            <person name="Chertkov O."/>
            <person name="Sikorski J."/>
            <person name="Brambilla E."/>
            <person name="Lapidus A."/>
            <person name="Copeland A."/>
            <person name="Glavina Del Rio T."/>
            <person name="Nolan M."/>
            <person name="Lucas S."/>
            <person name="Tice H."/>
            <person name="Cheng J.F."/>
            <person name="Han C."/>
            <person name="Detter J.C."/>
            <person name="Bruce D."/>
            <person name="Tapia R."/>
            <person name="Goodwin L."/>
            <person name="Pitluck S."/>
            <person name="Liolios K."/>
            <person name="Ivanova N."/>
            <person name="Mavromatis K."/>
            <person name="Ovchinnikova G."/>
            <person name="Pati A."/>
            <person name="Chen A."/>
            <person name="Palaniappan K."/>
            <person name="Land M."/>
            <person name="Hauser L."/>
            <person name="Chang Y.J."/>
            <person name="Jeffries C.D."/>
            <person name="Spring S."/>
            <person name="Rohde M."/>
            <person name="Goker M."/>
            <person name="Bristow J."/>
            <person name="Eisen J.A."/>
            <person name="Markowitz V."/>
            <person name="Hugenholtz P."/>
            <person name="Kyrpides N.C."/>
            <person name="Klenk H.P."/>
        </authorList>
    </citation>
    <scope>NUCLEOTIDE SEQUENCE [LARGE SCALE GENOMIC DNA]</scope>
    <source>
        <strain evidence="2">DSM 12261 / ALA-1</strain>
    </source>
</reference>
<sequence>MLKEASTEKNIRTRKNVYDPQENEFDLEGLPFAYEDALNNERR</sequence>
<dbReference type="RefSeq" id="WP_013047930.1">
    <property type="nucleotide sequence ID" value="NC_014011.1"/>
</dbReference>
<accession>D5EDN2</accession>
<organism evidence="1 2">
    <name type="scientific">Aminobacterium colombiense (strain DSM 12261 / ALA-1)</name>
    <dbReference type="NCBI Taxonomy" id="572547"/>
    <lineage>
        <taxon>Bacteria</taxon>
        <taxon>Thermotogati</taxon>
        <taxon>Synergistota</taxon>
        <taxon>Synergistia</taxon>
        <taxon>Synergistales</taxon>
        <taxon>Aminobacteriaceae</taxon>
        <taxon>Aminobacterium</taxon>
    </lineage>
</organism>
<dbReference type="Proteomes" id="UP000002366">
    <property type="component" value="Chromosome"/>
</dbReference>
<name>D5EDN2_AMICL</name>
<dbReference type="AlphaFoldDB" id="D5EDN2"/>
<keyword evidence="2" id="KW-1185">Reference proteome</keyword>
<proteinExistence type="predicted"/>
<gene>
    <name evidence="1" type="ordered locus">Amico_0527</name>
</gene>